<evidence type="ECO:0000313" key="1">
    <source>
        <dbReference type="EMBL" id="GFQ66276.1"/>
    </source>
</evidence>
<reference evidence="1" key="1">
    <citation type="submission" date="2020-07" db="EMBL/GenBank/DDBJ databases">
        <title>Multicomponent nature underlies the extraordinary mechanical properties of spider dragline silk.</title>
        <authorList>
            <person name="Kono N."/>
            <person name="Nakamura H."/>
            <person name="Mori M."/>
            <person name="Yoshida Y."/>
            <person name="Ohtoshi R."/>
            <person name="Malay A.D."/>
            <person name="Moran D.A.P."/>
            <person name="Tomita M."/>
            <person name="Numata K."/>
            <person name="Arakawa K."/>
        </authorList>
    </citation>
    <scope>NUCLEOTIDE SEQUENCE</scope>
</reference>
<dbReference type="OrthoDB" id="6537955at2759"/>
<dbReference type="Proteomes" id="UP000887116">
    <property type="component" value="Unassembled WGS sequence"/>
</dbReference>
<dbReference type="AlphaFoldDB" id="A0A8X6K8P2"/>
<accession>A0A8X6K8P2</accession>
<name>A0A8X6K8P2_TRICU</name>
<dbReference type="EMBL" id="BMAO01000354">
    <property type="protein sequence ID" value="GFQ66276.1"/>
    <property type="molecule type" value="Genomic_DNA"/>
</dbReference>
<dbReference type="PANTHER" id="PTHR46114:SF1">
    <property type="entry name" value="ZAD DOMAIN-CONTAINING PROTEIN"/>
    <property type="match status" value="1"/>
</dbReference>
<sequence length="72" mass="8732">MQHWNPWLPGIKITEYRTREKNLLRFLEKKEHRIACIDVNGLMNFMNISYDLNKWRLFIDSSKLSLKVVLLL</sequence>
<protein>
    <submittedName>
        <fullName evidence="1">Uncharacterized protein</fullName>
    </submittedName>
</protein>
<evidence type="ECO:0000313" key="2">
    <source>
        <dbReference type="Proteomes" id="UP000887116"/>
    </source>
</evidence>
<proteinExistence type="predicted"/>
<keyword evidence="2" id="KW-1185">Reference proteome</keyword>
<comment type="caution">
    <text evidence="1">The sequence shown here is derived from an EMBL/GenBank/DDBJ whole genome shotgun (WGS) entry which is preliminary data.</text>
</comment>
<dbReference type="PANTHER" id="PTHR46114">
    <property type="entry name" value="APPLE DOMAIN-CONTAINING PROTEIN"/>
    <property type="match status" value="1"/>
</dbReference>
<gene>
    <name evidence="1" type="ORF">TNCT_567321</name>
</gene>
<organism evidence="1 2">
    <name type="scientific">Trichonephila clavata</name>
    <name type="common">Joro spider</name>
    <name type="synonym">Nephila clavata</name>
    <dbReference type="NCBI Taxonomy" id="2740835"/>
    <lineage>
        <taxon>Eukaryota</taxon>
        <taxon>Metazoa</taxon>
        <taxon>Ecdysozoa</taxon>
        <taxon>Arthropoda</taxon>
        <taxon>Chelicerata</taxon>
        <taxon>Arachnida</taxon>
        <taxon>Araneae</taxon>
        <taxon>Araneomorphae</taxon>
        <taxon>Entelegynae</taxon>
        <taxon>Araneoidea</taxon>
        <taxon>Nephilidae</taxon>
        <taxon>Trichonephila</taxon>
    </lineage>
</organism>